<evidence type="ECO:0000256" key="1">
    <source>
        <dbReference type="SAM" id="SignalP"/>
    </source>
</evidence>
<dbReference type="AlphaFoldDB" id="R4WNF3"/>
<name>R4WNF3_RIPPE</name>
<dbReference type="EMBL" id="AK417156">
    <property type="protein sequence ID" value="BAN20371.1"/>
    <property type="molecule type" value="mRNA"/>
</dbReference>
<proteinExistence type="evidence at transcript level"/>
<feature type="signal peptide" evidence="1">
    <location>
        <begin position="1"/>
        <end position="25"/>
    </location>
</feature>
<protein>
    <submittedName>
        <fullName evidence="2">Unkown protein</fullName>
    </submittedName>
</protein>
<accession>R4WNF3</accession>
<evidence type="ECO:0000313" key="2">
    <source>
        <dbReference type="EMBL" id="BAN20371.1"/>
    </source>
</evidence>
<dbReference type="PANTHER" id="PTHR37685">
    <property type="entry name" value="GEO11136P1-RELATED"/>
    <property type="match status" value="1"/>
</dbReference>
<keyword evidence="1" id="KW-0732">Signal</keyword>
<dbReference type="PANTHER" id="PTHR37685:SF1">
    <property type="entry name" value="GEO11136P1-RELATED"/>
    <property type="match status" value="1"/>
</dbReference>
<dbReference type="Pfam" id="PF15868">
    <property type="entry name" value="MBF2"/>
    <property type="match status" value="1"/>
</dbReference>
<reference evidence="2" key="1">
    <citation type="journal article" date="2013" name="PLoS ONE">
        <title>Gene expression in gut symbiotic organ of stinkbug affected by extracellular bacterial symbiont.</title>
        <authorList>
            <person name="Futahashi R."/>
            <person name="Tanaka K."/>
            <person name="Tanahashi M."/>
            <person name="Nikoh N."/>
            <person name="Kikuchi Y."/>
            <person name="Lee B.L."/>
            <person name="Fukatsu T."/>
        </authorList>
    </citation>
    <scope>NUCLEOTIDE SEQUENCE</scope>
    <source>
        <tissue evidence="2">Midgut</tissue>
    </source>
</reference>
<organism evidence="2">
    <name type="scientific">Riptortus pedestris</name>
    <name type="common">Bean bug</name>
    <dbReference type="NCBI Taxonomy" id="329032"/>
    <lineage>
        <taxon>Eukaryota</taxon>
        <taxon>Metazoa</taxon>
        <taxon>Ecdysozoa</taxon>
        <taxon>Arthropoda</taxon>
        <taxon>Hexapoda</taxon>
        <taxon>Insecta</taxon>
        <taxon>Pterygota</taxon>
        <taxon>Neoptera</taxon>
        <taxon>Paraneoptera</taxon>
        <taxon>Hemiptera</taxon>
        <taxon>Heteroptera</taxon>
        <taxon>Panheteroptera</taxon>
        <taxon>Pentatomomorpha</taxon>
        <taxon>Coreoidea</taxon>
        <taxon>Alydidae</taxon>
        <taxon>Riptortus</taxon>
    </lineage>
</organism>
<feature type="chain" id="PRO_5004380944" evidence="1">
    <location>
        <begin position="26"/>
        <end position="132"/>
    </location>
</feature>
<sequence>MMRVIVALLVAVGAVLLVQVPSGYAWPESCGTNKTHNFSFGRKSFYDKLYYTVQEVKTRSFLRKLSYDITVPPKGTPLKGVISYIEIYDQYTDGNGACAYLNGGGVGNTNVTLHIKSQRNQGVNFIINVYGH</sequence>
<dbReference type="InterPro" id="IPR031734">
    <property type="entry name" value="MBF2"/>
</dbReference>